<feature type="domain" description="GCVT N-terminal" evidence="1">
    <location>
        <begin position="12"/>
        <end position="125"/>
    </location>
</feature>
<dbReference type="PIRSF" id="PIRSF006487">
    <property type="entry name" value="GcvT"/>
    <property type="match status" value="1"/>
</dbReference>
<dbReference type="InterPro" id="IPR017703">
    <property type="entry name" value="YgfZ/GCV_T_CS"/>
</dbReference>
<dbReference type="AlphaFoldDB" id="A0A6M4GS22"/>
<protein>
    <submittedName>
        <fullName evidence="2">tRNA-modifying protein YgfZ</fullName>
    </submittedName>
</protein>
<dbReference type="Gene3D" id="3.30.70.1630">
    <property type="match status" value="1"/>
</dbReference>
<dbReference type="RefSeq" id="WP_171089998.1">
    <property type="nucleotide sequence ID" value="NZ_CP053069.1"/>
</dbReference>
<evidence type="ECO:0000313" key="3">
    <source>
        <dbReference type="Proteomes" id="UP000501534"/>
    </source>
</evidence>
<dbReference type="Pfam" id="PF01571">
    <property type="entry name" value="GCV_T"/>
    <property type="match status" value="1"/>
</dbReference>
<dbReference type="Gene3D" id="2.40.30.160">
    <property type="match status" value="1"/>
</dbReference>
<dbReference type="PANTHER" id="PTHR22602:SF0">
    <property type="entry name" value="TRANSFERASE CAF17, MITOCHONDRIAL-RELATED"/>
    <property type="match status" value="1"/>
</dbReference>
<dbReference type="SUPFAM" id="SSF103025">
    <property type="entry name" value="Folate-binding domain"/>
    <property type="match status" value="1"/>
</dbReference>
<dbReference type="InterPro" id="IPR029043">
    <property type="entry name" value="GcvT/YgfZ_C"/>
</dbReference>
<proteinExistence type="predicted"/>
<dbReference type="InterPro" id="IPR045179">
    <property type="entry name" value="YgfZ/GcvT"/>
</dbReference>
<dbReference type="GO" id="GO:0016226">
    <property type="term" value="P:iron-sulfur cluster assembly"/>
    <property type="evidence" value="ECO:0007669"/>
    <property type="project" value="TreeGrafter"/>
</dbReference>
<organism evidence="2 3">
    <name type="scientific">Usitatibacter rugosus</name>
    <dbReference type="NCBI Taxonomy" id="2732067"/>
    <lineage>
        <taxon>Bacteria</taxon>
        <taxon>Pseudomonadati</taxon>
        <taxon>Pseudomonadota</taxon>
        <taxon>Betaproteobacteria</taxon>
        <taxon>Nitrosomonadales</taxon>
        <taxon>Usitatibacteraceae</taxon>
        <taxon>Usitatibacter</taxon>
    </lineage>
</organism>
<dbReference type="KEGG" id="uru:DSM104443_00953"/>
<gene>
    <name evidence="2" type="primary">ygfZ</name>
    <name evidence="2" type="ORF">DSM104443_00953</name>
</gene>
<keyword evidence="3" id="KW-1185">Reference proteome</keyword>
<dbReference type="SUPFAM" id="SSF101790">
    <property type="entry name" value="Aminomethyltransferase beta-barrel domain"/>
    <property type="match status" value="1"/>
</dbReference>
<dbReference type="InterPro" id="IPR006222">
    <property type="entry name" value="GCVT_N"/>
</dbReference>
<evidence type="ECO:0000259" key="1">
    <source>
        <dbReference type="Pfam" id="PF01571"/>
    </source>
</evidence>
<evidence type="ECO:0000313" key="2">
    <source>
        <dbReference type="EMBL" id="QJR09902.1"/>
    </source>
</evidence>
<reference evidence="2 3" key="1">
    <citation type="submission" date="2020-04" db="EMBL/GenBank/DDBJ databases">
        <title>Usitatibacter rugosus gen. nov., sp. nov. and Usitatibacter palustris sp. nov., novel members of Usitatibacteraceae fam. nov. within the order Nitrosomonadales isolated from soil.</title>
        <authorList>
            <person name="Huber K.J."/>
            <person name="Neumann-Schaal M."/>
            <person name="Geppert A."/>
            <person name="Luckner M."/>
            <person name="Wanner G."/>
            <person name="Overmann J."/>
        </authorList>
    </citation>
    <scope>NUCLEOTIDE SEQUENCE [LARGE SCALE GENOMIC DNA]</scope>
    <source>
        <strain evidence="2 3">0125_3</strain>
    </source>
</reference>
<dbReference type="Gene3D" id="3.30.70.1400">
    <property type="entry name" value="Aminomethyltransferase beta-barrel domains"/>
    <property type="match status" value="1"/>
</dbReference>
<dbReference type="Proteomes" id="UP000501534">
    <property type="component" value="Chromosome"/>
</dbReference>
<sequence>MPDTPHRATITAELTHNALLRVTGDDAAAFLHGQFTNDVEALPVDAAQWSGWLTAKGRMLASFLLVRRAEDFLLMLPTEIVEPVAKRLRMFVLRSKVKIEDVTAAHVRFGVAGEAARPAIASFFESVPEPMRVTRRDDAICVALEAERFVVFAPVAMADRVREALTQGGAAAGAEAWEAANIRAGVPTIVAATQEAFVPQMVNYELIGGVSFKKGCYPGQEIVARMHYRGGLKRRMALAHFAAGEAPKPGDALFSTAFGEQAAGEIANVAAVPEGGFDALVVAQLESLATNDLHWKSLDGPAVELKPLPYDVPK</sequence>
<name>A0A6M4GS22_9PROT</name>
<accession>A0A6M4GS22</accession>
<dbReference type="PANTHER" id="PTHR22602">
    <property type="entry name" value="TRANSFERASE CAF17, MITOCHONDRIAL-RELATED"/>
    <property type="match status" value="1"/>
</dbReference>
<dbReference type="EMBL" id="CP053069">
    <property type="protein sequence ID" value="QJR09902.1"/>
    <property type="molecule type" value="Genomic_DNA"/>
</dbReference>
<dbReference type="NCBIfam" id="TIGR03317">
    <property type="entry name" value="ygfZ_signature"/>
    <property type="match status" value="1"/>
</dbReference>